<keyword evidence="3" id="KW-1185">Reference proteome</keyword>
<dbReference type="InterPro" id="IPR027443">
    <property type="entry name" value="IPNS-like_sf"/>
</dbReference>
<organism evidence="2 3">
    <name type="scientific">Hibiscus syriacus</name>
    <name type="common">Rose of Sharon</name>
    <dbReference type="NCBI Taxonomy" id="106335"/>
    <lineage>
        <taxon>Eukaryota</taxon>
        <taxon>Viridiplantae</taxon>
        <taxon>Streptophyta</taxon>
        <taxon>Embryophyta</taxon>
        <taxon>Tracheophyta</taxon>
        <taxon>Spermatophyta</taxon>
        <taxon>Magnoliopsida</taxon>
        <taxon>eudicotyledons</taxon>
        <taxon>Gunneridae</taxon>
        <taxon>Pentapetalae</taxon>
        <taxon>rosids</taxon>
        <taxon>malvids</taxon>
        <taxon>Malvales</taxon>
        <taxon>Malvaceae</taxon>
        <taxon>Malvoideae</taxon>
        <taxon>Hibiscus</taxon>
    </lineage>
</organism>
<dbReference type="SUPFAM" id="SSF51197">
    <property type="entry name" value="Clavaminate synthase-like"/>
    <property type="match status" value="1"/>
</dbReference>
<evidence type="ECO:0000313" key="3">
    <source>
        <dbReference type="Proteomes" id="UP000436088"/>
    </source>
</evidence>
<reference evidence="2" key="1">
    <citation type="submission" date="2019-09" db="EMBL/GenBank/DDBJ databases">
        <title>Draft genome information of white flower Hibiscus syriacus.</title>
        <authorList>
            <person name="Kim Y.-M."/>
        </authorList>
    </citation>
    <scope>NUCLEOTIDE SEQUENCE [LARGE SCALE GENOMIC DNA]</scope>
    <source>
        <strain evidence="2">YM2019G1</strain>
    </source>
</reference>
<comment type="caution">
    <text evidence="2">The sequence shown here is derived from an EMBL/GenBank/DDBJ whole genome shotgun (WGS) entry which is preliminary data.</text>
</comment>
<name>A0A6A3AQB7_HIBSY</name>
<dbReference type="EMBL" id="VEPZ02000967">
    <property type="protein sequence ID" value="KAE8706804.1"/>
    <property type="molecule type" value="Genomic_DNA"/>
</dbReference>
<dbReference type="InterPro" id="IPR044861">
    <property type="entry name" value="IPNS-like_FE2OG_OXY"/>
</dbReference>
<feature type="domain" description="Isopenicillin N synthase-like Fe(2+) 2OG dioxygenase" evidence="1">
    <location>
        <begin position="146"/>
        <end position="192"/>
    </location>
</feature>
<gene>
    <name evidence="2" type="ORF">F3Y22_tig00110388pilonHSYRG00305</name>
</gene>
<proteinExistence type="predicted"/>
<accession>A0A6A3AQB7</accession>
<evidence type="ECO:0000313" key="2">
    <source>
        <dbReference type="EMBL" id="KAE8706804.1"/>
    </source>
</evidence>
<dbReference type="AlphaFoldDB" id="A0A6A3AQB7"/>
<protein>
    <recommendedName>
        <fullName evidence="1">Isopenicillin N synthase-like Fe(2+) 2OG dioxygenase domain-containing protein</fullName>
    </recommendedName>
</protein>
<evidence type="ECO:0000259" key="1">
    <source>
        <dbReference type="Pfam" id="PF03171"/>
    </source>
</evidence>
<dbReference type="Pfam" id="PF03171">
    <property type="entry name" value="2OG-FeII_Oxy"/>
    <property type="match status" value="1"/>
</dbReference>
<dbReference type="Proteomes" id="UP000436088">
    <property type="component" value="Unassembled WGS sequence"/>
</dbReference>
<dbReference type="Gene3D" id="2.60.120.330">
    <property type="entry name" value="B-lactam Antibiotic, Isopenicillin N Synthase, Chain"/>
    <property type="match status" value="1"/>
</dbReference>
<sequence length="220" mass="24908">MEPKDENTLRLFDLNKLQRQANMPPQFMWPTMTWSAPRECSTIPHRLEGFIKDEIATAKAVDIVRTACTTMMSTLISFKLRIERSIRSSSCLDKKLGFRQMPSSHSGFSSAHADRFSTNLPWKETFSFSFGTEFRRIIPYRKIFQDGPHCDPNSITILHQDNVGGIEIFIGKMDGGSPRQDTFAIIMGDTFMPEEDAMVKPPEELVVGSTRLTRISAGPI</sequence>